<dbReference type="Gene3D" id="1.25.40.10">
    <property type="entry name" value="Tetratricopeptide repeat domain"/>
    <property type="match status" value="1"/>
</dbReference>
<dbReference type="PANTHER" id="PTHR35807">
    <property type="entry name" value="TRANSCRIPTIONAL REGULATOR REDD-RELATED"/>
    <property type="match status" value="1"/>
</dbReference>
<comment type="similarity">
    <text evidence="1">Belongs to the AfsR/DnrI/RedD regulatory family.</text>
</comment>
<dbReference type="PANTHER" id="PTHR35807:SF1">
    <property type="entry name" value="TRANSCRIPTIONAL REGULATOR REDD"/>
    <property type="match status" value="1"/>
</dbReference>
<dbReference type="InterPro" id="IPR016032">
    <property type="entry name" value="Sig_transdc_resp-reg_C-effctor"/>
</dbReference>
<evidence type="ECO:0000313" key="9">
    <source>
        <dbReference type="Proteomes" id="UP001181313"/>
    </source>
</evidence>
<feature type="domain" description="OmpR/PhoB-type" evidence="7">
    <location>
        <begin position="1"/>
        <end position="101"/>
    </location>
</feature>
<dbReference type="InterPro" id="IPR036388">
    <property type="entry name" value="WH-like_DNA-bd_sf"/>
</dbReference>
<dbReference type="Proteomes" id="UP001181313">
    <property type="component" value="Unassembled WGS sequence"/>
</dbReference>
<dbReference type="InterPro" id="IPR051677">
    <property type="entry name" value="AfsR-DnrI-RedD_regulator"/>
</dbReference>
<dbReference type="InterPro" id="IPR005158">
    <property type="entry name" value="BTAD"/>
</dbReference>
<feature type="DNA-binding region" description="OmpR/PhoB-type" evidence="6">
    <location>
        <begin position="1"/>
        <end position="101"/>
    </location>
</feature>
<evidence type="ECO:0000256" key="3">
    <source>
        <dbReference type="ARBA" id="ARBA00023015"/>
    </source>
</evidence>
<keyword evidence="2" id="KW-0902">Two-component regulatory system</keyword>
<dbReference type="RefSeq" id="WP_093552380.1">
    <property type="nucleotide sequence ID" value="NZ_JAVSGH010000023.1"/>
</dbReference>
<dbReference type="Pfam" id="PF03704">
    <property type="entry name" value="BTAD"/>
    <property type="match status" value="1"/>
</dbReference>
<dbReference type="CDD" id="cd15831">
    <property type="entry name" value="BTAD"/>
    <property type="match status" value="1"/>
</dbReference>
<keyword evidence="4 6" id="KW-0238">DNA-binding</keyword>
<dbReference type="SUPFAM" id="SSF46894">
    <property type="entry name" value="C-terminal effector domain of the bipartite response regulators"/>
    <property type="match status" value="1"/>
</dbReference>
<reference evidence="8" key="1">
    <citation type="submission" date="2024-05" db="EMBL/GenBank/DDBJ databases">
        <title>30 novel species of actinomycetes from the DSMZ collection.</title>
        <authorList>
            <person name="Nouioui I."/>
        </authorList>
    </citation>
    <scope>NUCLEOTIDE SEQUENCE</scope>
    <source>
        <strain evidence="8">DSM 41972</strain>
    </source>
</reference>
<keyword evidence="9" id="KW-1185">Reference proteome</keyword>
<proteinExistence type="inferred from homology"/>
<name>A0ABU3I1Z5_9ACTN</name>
<comment type="caution">
    <text evidence="8">The sequence shown here is derived from an EMBL/GenBank/DDBJ whole genome shotgun (WGS) entry which is preliminary data.</text>
</comment>
<protein>
    <submittedName>
        <fullName evidence="8">AfsR/SARP family transcriptional regulator</fullName>
    </submittedName>
</protein>
<dbReference type="PROSITE" id="PS51755">
    <property type="entry name" value="OMPR_PHOB"/>
    <property type="match status" value="1"/>
</dbReference>
<dbReference type="SUPFAM" id="SSF48452">
    <property type="entry name" value="TPR-like"/>
    <property type="match status" value="1"/>
</dbReference>
<evidence type="ECO:0000256" key="6">
    <source>
        <dbReference type="PROSITE-ProRule" id="PRU01091"/>
    </source>
</evidence>
<dbReference type="Gene3D" id="1.10.10.10">
    <property type="entry name" value="Winged helix-like DNA-binding domain superfamily/Winged helix DNA-binding domain"/>
    <property type="match status" value="1"/>
</dbReference>
<dbReference type="InterPro" id="IPR011990">
    <property type="entry name" value="TPR-like_helical_dom_sf"/>
</dbReference>
<keyword evidence="3" id="KW-0805">Transcription regulation</keyword>
<evidence type="ECO:0000256" key="5">
    <source>
        <dbReference type="ARBA" id="ARBA00023163"/>
    </source>
</evidence>
<evidence type="ECO:0000256" key="1">
    <source>
        <dbReference type="ARBA" id="ARBA00005820"/>
    </source>
</evidence>
<accession>A0ABU3I1Z5</accession>
<dbReference type="InterPro" id="IPR001867">
    <property type="entry name" value="OmpR/PhoB-type_DNA-bd"/>
</dbReference>
<gene>
    <name evidence="8" type="ORF">ROS62_19415</name>
</gene>
<evidence type="ECO:0000259" key="7">
    <source>
        <dbReference type="PROSITE" id="PS51755"/>
    </source>
</evidence>
<dbReference type="SMART" id="SM00862">
    <property type="entry name" value="Trans_reg_C"/>
    <property type="match status" value="1"/>
</dbReference>
<dbReference type="Pfam" id="PF00486">
    <property type="entry name" value="Trans_reg_C"/>
    <property type="match status" value="1"/>
</dbReference>
<keyword evidence="5" id="KW-0804">Transcription</keyword>
<evidence type="ECO:0000256" key="4">
    <source>
        <dbReference type="ARBA" id="ARBA00023125"/>
    </source>
</evidence>
<sequence length="281" mass="30703">MKIKLLGTLTADLGGTTWTPSAAKHRQVLALLALRAGHTVPMWELIDELWGDSPPRSAQATLQTYVMQLRRAITAAGVKSGTECRVKEILATTHGGYVLNVCPGYVDALEHESLAAAGLAAARRGDHPRASELLKQAISLWRGTALADVSQGPPLKVETLRLKESGLSVLETSVAVDLASGHTAEVLSRLTELTARYPMHERFHLQLMVTQYQVGRIWQALETYRRLHTRLVTELGLEPSEAVRDAHQRMLRRDPTLTLDVVGNGGAVVRGESPFGQLRST</sequence>
<evidence type="ECO:0000313" key="8">
    <source>
        <dbReference type="EMBL" id="MDT3726929.1"/>
    </source>
</evidence>
<organism evidence="8 9">
    <name type="scientific">Streptomyces althioticus subsp. attaecolombicae</name>
    <dbReference type="NCBI Taxonomy" id="3075534"/>
    <lineage>
        <taxon>Bacteria</taxon>
        <taxon>Bacillati</taxon>
        <taxon>Actinomycetota</taxon>
        <taxon>Actinomycetes</taxon>
        <taxon>Kitasatosporales</taxon>
        <taxon>Streptomycetaceae</taxon>
        <taxon>Streptomyces</taxon>
        <taxon>Streptomyces althioticus group</taxon>
    </lineage>
</organism>
<evidence type="ECO:0000256" key="2">
    <source>
        <dbReference type="ARBA" id="ARBA00023012"/>
    </source>
</evidence>
<dbReference type="SMART" id="SM01043">
    <property type="entry name" value="BTAD"/>
    <property type="match status" value="1"/>
</dbReference>
<dbReference type="EMBL" id="JAVSGH010000023">
    <property type="protein sequence ID" value="MDT3726929.1"/>
    <property type="molecule type" value="Genomic_DNA"/>
</dbReference>